<dbReference type="EMBL" id="LSSN01000305">
    <property type="protein sequence ID" value="OMJ24653.1"/>
    <property type="molecule type" value="Genomic_DNA"/>
</dbReference>
<protein>
    <submittedName>
        <fullName evidence="1">Uncharacterized protein</fullName>
    </submittedName>
</protein>
<evidence type="ECO:0000313" key="2">
    <source>
        <dbReference type="Proteomes" id="UP000187283"/>
    </source>
</evidence>
<comment type="caution">
    <text evidence="1">The sequence shown here is derived from an EMBL/GenBank/DDBJ whole genome shotgun (WGS) entry which is preliminary data.</text>
</comment>
<name>A0A1R1YCM0_9FUNG</name>
<proteinExistence type="predicted"/>
<gene>
    <name evidence="1" type="ORF">AYI70_g1448</name>
</gene>
<reference evidence="1 2" key="1">
    <citation type="submission" date="2017-01" db="EMBL/GenBank/DDBJ databases">
        <authorList>
            <person name="Mah S.A."/>
            <person name="Swanson W.J."/>
            <person name="Moy G.W."/>
            <person name="Vacquier V.D."/>
        </authorList>
    </citation>
    <scope>NUCLEOTIDE SEQUENCE [LARGE SCALE GENOMIC DNA]</scope>
    <source>
        <strain evidence="1 2">GSMNP</strain>
    </source>
</reference>
<dbReference type="Proteomes" id="UP000187283">
    <property type="component" value="Unassembled WGS sequence"/>
</dbReference>
<sequence>MVSSTKADDAESDEISEFKVFEHTYNGVSDELDDDPGALDVRQFVQYMDSPCAGRVGPRGVLLAARRVPALQQNPRHSELLHLWACDRYSDVAAHPVRFIACKSFCQGRWQHAVVPSWRWC</sequence>
<keyword evidence="2" id="KW-1185">Reference proteome</keyword>
<accession>A0A1R1YCM0</accession>
<evidence type="ECO:0000313" key="1">
    <source>
        <dbReference type="EMBL" id="OMJ24653.1"/>
    </source>
</evidence>
<dbReference type="AlphaFoldDB" id="A0A1R1YCM0"/>
<organism evidence="1 2">
    <name type="scientific">Smittium culicis</name>
    <dbReference type="NCBI Taxonomy" id="133412"/>
    <lineage>
        <taxon>Eukaryota</taxon>
        <taxon>Fungi</taxon>
        <taxon>Fungi incertae sedis</taxon>
        <taxon>Zoopagomycota</taxon>
        <taxon>Kickxellomycotina</taxon>
        <taxon>Harpellomycetes</taxon>
        <taxon>Harpellales</taxon>
        <taxon>Legeriomycetaceae</taxon>
        <taxon>Smittium</taxon>
    </lineage>
</organism>